<protein>
    <recommendedName>
        <fullName evidence="6">Reticulon-like protein</fullName>
    </recommendedName>
</protein>
<accession>A0ABP9XJ14</accession>
<comment type="caution">
    <text evidence="9">The sequence shown here is derived from an EMBL/GenBank/DDBJ whole genome shotgun (WGS) entry which is preliminary data.</text>
</comment>
<dbReference type="EMBL" id="BAABUJ010000004">
    <property type="protein sequence ID" value="GAA5794803.1"/>
    <property type="molecule type" value="Genomic_DNA"/>
</dbReference>
<dbReference type="Pfam" id="PF02453">
    <property type="entry name" value="Reticulon"/>
    <property type="match status" value="1"/>
</dbReference>
<gene>
    <name evidence="9" type="ORF">HPULCUR_000150</name>
</gene>
<evidence type="ECO:0000256" key="5">
    <source>
        <dbReference type="ARBA" id="ARBA00023136"/>
    </source>
</evidence>
<keyword evidence="5 6" id="KW-0472">Membrane</keyword>
<evidence type="ECO:0000256" key="1">
    <source>
        <dbReference type="ARBA" id="ARBA00004477"/>
    </source>
</evidence>
<feature type="domain" description="Reticulon" evidence="8">
    <location>
        <begin position="39"/>
        <end position="157"/>
    </location>
</feature>
<evidence type="ECO:0000313" key="9">
    <source>
        <dbReference type="EMBL" id="GAA5794803.1"/>
    </source>
</evidence>
<organism evidence="9 10">
    <name type="scientific">Helicostylum pulchrum</name>
    <dbReference type="NCBI Taxonomy" id="562976"/>
    <lineage>
        <taxon>Eukaryota</taxon>
        <taxon>Fungi</taxon>
        <taxon>Fungi incertae sedis</taxon>
        <taxon>Mucoromycota</taxon>
        <taxon>Mucoromycotina</taxon>
        <taxon>Mucoromycetes</taxon>
        <taxon>Mucorales</taxon>
        <taxon>Mucorineae</taxon>
        <taxon>Mucoraceae</taxon>
        <taxon>Helicostylum</taxon>
    </lineage>
</organism>
<dbReference type="PROSITE" id="PS50845">
    <property type="entry name" value="RETICULON"/>
    <property type="match status" value="1"/>
</dbReference>
<dbReference type="Proteomes" id="UP001476247">
    <property type="component" value="Unassembled WGS sequence"/>
</dbReference>
<evidence type="ECO:0000256" key="7">
    <source>
        <dbReference type="SAM" id="MobiDB-lite"/>
    </source>
</evidence>
<feature type="region of interest" description="Disordered" evidence="7">
    <location>
        <begin position="1"/>
        <end position="25"/>
    </location>
</feature>
<evidence type="ECO:0000256" key="3">
    <source>
        <dbReference type="ARBA" id="ARBA00022824"/>
    </source>
</evidence>
<sequence length="209" mass="23093">MDHIESSETPTVEGSTTRKYQKNIHVQRTETTRRIEASVLRILKWEDPIRSGVILAGLIGSIILTDSYSLLQIIAFGLTLAIGVNLAYVVGSGFCMSMLADRPSVNPYSHILENKHDSLLNKANAIHYSSVSVDVAETVARALTRIIFVEDTKTSIKDLVDARIQQSQALLNTQIQRTQEFANSTIADVKVATQNAYQKTTDSATKKNE</sequence>
<evidence type="ECO:0000259" key="8">
    <source>
        <dbReference type="PROSITE" id="PS50845"/>
    </source>
</evidence>
<evidence type="ECO:0000256" key="6">
    <source>
        <dbReference type="RuleBase" id="RU363132"/>
    </source>
</evidence>
<name>A0ABP9XJ14_9FUNG</name>
<feature type="transmembrane region" description="Helical" evidence="6">
    <location>
        <begin position="70"/>
        <end position="90"/>
    </location>
</feature>
<keyword evidence="2 6" id="KW-0812">Transmembrane</keyword>
<reference evidence="9 10" key="1">
    <citation type="submission" date="2024-04" db="EMBL/GenBank/DDBJ databases">
        <title>genome sequences of Mucor flavus KT1a and Helicostylum pulchrum KT1b strains isolation_sourced from the surface of a dry-aged beef.</title>
        <authorList>
            <person name="Toyotome T."/>
            <person name="Hosono M."/>
            <person name="Torimaru M."/>
            <person name="Fukuda K."/>
            <person name="Mikami N."/>
        </authorList>
    </citation>
    <scope>NUCLEOTIDE SEQUENCE [LARGE SCALE GENOMIC DNA]</scope>
    <source>
        <strain evidence="9 10">KT1b</strain>
    </source>
</reference>
<keyword evidence="10" id="KW-1185">Reference proteome</keyword>
<keyword evidence="3 6" id="KW-0256">Endoplasmic reticulum</keyword>
<keyword evidence="4 6" id="KW-1133">Transmembrane helix</keyword>
<comment type="subcellular location">
    <subcellularLocation>
        <location evidence="1 6">Endoplasmic reticulum membrane</location>
        <topology evidence="1 6">Multi-pass membrane protein</topology>
    </subcellularLocation>
</comment>
<feature type="compositionally biased region" description="Polar residues" evidence="7">
    <location>
        <begin position="7"/>
        <end position="18"/>
    </location>
</feature>
<evidence type="ECO:0000256" key="4">
    <source>
        <dbReference type="ARBA" id="ARBA00022989"/>
    </source>
</evidence>
<evidence type="ECO:0000313" key="10">
    <source>
        <dbReference type="Proteomes" id="UP001476247"/>
    </source>
</evidence>
<comment type="caution">
    <text evidence="6">Lacks conserved residue(s) required for the propagation of feature annotation.</text>
</comment>
<evidence type="ECO:0000256" key="2">
    <source>
        <dbReference type="ARBA" id="ARBA00022692"/>
    </source>
</evidence>
<proteinExistence type="predicted"/>
<dbReference type="InterPro" id="IPR003388">
    <property type="entry name" value="Reticulon"/>
</dbReference>